<dbReference type="Proteomes" id="UP000276899">
    <property type="component" value="Chromosome"/>
</dbReference>
<accession>A0A3S4SJA9</accession>
<keyword evidence="1" id="KW-0812">Transmembrane</keyword>
<feature type="transmembrane region" description="Helical" evidence="1">
    <location>
        <begin position="200"/>
        <end position="222"/>
    </location>
</feature>
<proteinExistence type="predicted"/>
<dbReference type="EMBL" id="LR134363">
    <property type="protein sequence ID" value="VEG74016.1"/>
    <property type="molecule type" value="Genomic_DNA"/>
</dbReference>
<dbReference type="STRING" id="1278298.GCA_000428685_00156"/>
<feature type="transmembrane region" description="Helical" evidence="1">
    <location>
        <begin position="253"/>
        <end position="273"/>
    </location>
</feature>
<sequence>MTALIWKDLRHHARQWVWSLCVTTTGAVFIGVIIVSWSSALEWSAAQADPGEYTTAAHVLGSNLVNYVGLAIAAVVSSTLSLTVTAQARAHAMWKIIGIPAYSIRRIIMSQVAVVGALGGLLGGALSPLATRWYLLTWQEFDLYPSDMPVVMPAFTLPLTVVLTAAFSLLGGLGAARRAAATPEMQALREAAAPVARTRIWQWVVAGILLIGVVSVTLSALIDPTAEELSRLDPEAAAELAEMQAAGGTGADAAGVAVIMLLMAALCVPAWTLRPLQAAWTALVPGRSPAWFAARANALHRSAISLTTVVPFAICVGMTGTIFSVDGAFRAASGSGGVSGFGAVAVPIFIIAGIGGVANIAMVGSSRRQEGALLGVIGADHRTQMLTTILEGTIYAVTGILTGLIATTASACMAALISGGGGAMLRAAMPVGALAPVIVAVLVLSITTTWLPAQVDRRPVMDRLRQPV</sequence>
<feature type="transmembrane region" description="Helical" evidence="1">
    <location>
        <begin position="337"/>
        <end position="361"/>
    </location>
</feature>
<organism evidence="2 3">
    <name type="scientific">Actinomyces slackii</name>
    <dbReference type="NCBI Taxonomy" id="52774"/>
    <lineage>
        <taxon>Bacteria</taxon>
        <taxon>Bacillati</taxon>
        <taxon>Actinomycetota</taxon>
        <taxon>Actinomycetes</taxon>
        <taxon>Actinomycetales</taxon>
        <taxon>Actinomycetaceae</taxon>
        <taxon>Actinomyces</taxon>
    </lineage>
</organism>
<evidence type="ECO:0000313" key="2">
    <source>
        <dbReference type="EMBL" id="VEG74016.1"/>
    </source>
</evidence>
<dbReference type="PANTHER" id="PTHR30489:SF0">
    <property type="entry name" value="LIPOPROTEIN-RELEASING SYSTEM TRANSMEMBRANE PROTEIN LOLE"/>
    <property type="match status" value="1"/>
</dbReference>
<feature type="transmembrane region" description="Helical" evidence="1">
    <location>
        <begin position="64"/>
        <end position="86"/>
    </location>
</feature>
<evidence type="ECO:0000256" key="1">
    <source>
        <dbReference type="SAM" id="Phobius"/>
    </source>
</evidence>
<dbReference type="PANTHER" id="PTHR30489">
    <property type="entry name" value="LIPOPROTEIN-RELEASING SYSTEM TRANSMEMBRANE PROTEIN LOLE"/>
    <property type="match status" value="1"/>
</dbReference>
<protein>
    <submittedName>
        <fullName evidence="2">FtsX-like permease family</fullName>
    </submittedName>
</protein>
<dbReference type="KEGG" id="asla:NCTC11923_00633"/>
<evidence type="ECO:0000313" key="3">
    <source>
        <dbReference type="Proteomes" id="UP000276899"/>
    </source>
</evidence>
<feature type="transmembrane region" description="Helical" evidence="1">
    <location>
        <begin position="303"/>
        <end position="325"/>
    </location>
</feature>
<feature type="transmembrane region" description="Helical" evidence="1">
    <location>
        <begin position="107"/>
        <end position="135"/>
    </location>
</feature>
<keyword evidence="1" id="KW-0472">Membrane</keyword>
<feature type="transmembrane region" description="Helical" evidence="1">
    <location>
        <begin position="16"/>
        <end position="37"/>
    </location>
</feature>
<keyword evidence="3" id="KW-1185">Reference proteome</keyword>
<gene>
    <name evidence="2" type="ORF">NCTC11923_00633</name>
</gene>
<dbReference type="GO" id="GO:0098797">
    <property type="term" value="C:plasma membrane protein complex"/>
    <property type="evidence" value="ECO:0007669"/>
    <property type="project" value="TreeGrafter"/>
</dbReference>
<feature type="transmembrane region" description="Helical" evidence="1">
    <location>
        <begin position="394"/>
        <end position="417"/>
    </location>
</feature>
<feature type="transmembrane region" description="Helical" evidence="1">
    <location>
        <begin position="429"/>
        <end position="453"/>
    </location>
</feature>
<feature type="transmembrane region" description="Helical" evidence="1">
    <location>
        <begin position="155"/>
        <end position="179"/>
    </location>
</feature>
<dbReference type="RefSeq" id="WP_026426330.1">
    <property type="nucleotide sequence ID" value="NZ_LR134363.1"/>
</dbReference>
<dbReference type="InterPro" id="IPR051447">
    <property type="entry name" value="Lipoprotein-release_system"/>
</dbReference>
<reference evidence="2 3" key="1">
    <citation type="submission" date="2018-12" db="EMBL/GenBank/DDBJ databases">
        <authorList>
            <consortium name="Pathogen Informatics"/>
        </authorList>
    </citation>
    <scope>NUCLEOTIDE SEQUENCE [LARGE SCALE GENOMIC DNA]</scope>
    <source>
        <strain evidence="2 3">NCTC11923</strain>
    </source>
</reference>
<name>A0A3S4SJA9_9ACTO</name>
<dbReference type="AlphaFoldDB" id="A0A3S4SJA9"/>
<dbReference type="GO" id="GO:0044874">
    <property type="term" value="P:lipoprotein localization to outer membrane"/>
    <property type="evidence" value="ECO:0007669"/>
    <property type="project" value="TreeGrafter"/>
</dbReference>
<keyword evidence="1" id="KW-1133">Transmembrane helix</keyword>